<proteinExistence type="predicted"/>
<dbReference type="Proteomes" id="UP000237347">
    <property type="component" value="Unassembled WGS sequence"/>
</dbReference>
<protein>
    <submittedName>
        <fullName evidence="1">Uncharacterized protein</fullName>
    </submittedName>
</protein>
<evidence type="ECO:0000313" key="1">
    <source>
        <dbReference type="EMBL" id="KAK7834350.1"/>
    </source>
</evidence>
<evidence type="ECO:0000313" key="2">
    <source>
        <dbReference type="Proteomes" id="UP000237347"/>
    </source>
</evidence>
<accession>A0AAW0K4Y4</accession>
<sequence length="74" mass="7927">MKGVKFSLKAVKRNNTNTILDVYSASQIWVGNHSDAIGLILDVYSASQRWVGNHSNAVGLVLESGSSKAIIQAP</sequence>
<gene>
    <name evidence="1" type="ORF">CFP56_024697</name>
</gene>
<name>A0AAW0K4Y4_QUESU</name>
<comment type="caution">
    <text evidence="1">The sequence shown here is derived from an EMBL/GenBank/DDBJ whole genome shotgun (WGS) entry which is preliminary data.</text>
</comment>
<dbReference type="AlphaFoldDB" id="A0AAW0K4Y4"/>
<keyword evidence="2" id="KW-1185">Reference proteome</keyword>
<organism evidence="1 2">
    <name type="scientific">Quercus suber</name>
    <name type="common">Cork oak</name>
    <dbReference type="NCBI Taxonomy" id="58331"/>
    <lineage>
        <taxon>Eukaryota</taxon>
        <taxon>Viridiplantae</taxon>
        <taxon>Streptophyta</taxon>
        <taxon>Embryophyta</taxon>
        <taxon>Tracheophyta</taxon>
        <taxon>Spermatophyta</taxon>
        <taxon>Magnoliopsida</taxon>
        <taxon>eudicotyledons</taxon>
        <taxon>Gunneridae</taxon>
        <taxon>Pentapetalae</taxon>
        <taxon>rosids</taxon>
        <taxon>fabids</taxon>
        <taxon>Fagales</taxon>
        <taxon>Fagaceae</taxon>
        <taxon>Quercus</taxon>
    </lineage>
</organism>
<dbReference type="EMBL" id="PKMF04000387">
    <property type="protein sequence ID" value="KAK7834350.1"/>
    <property type="molecule type" value="Genomic_DNA"/>
</dbReference>
<reference evidence="1 2" key="1">
    <citation type="journal article" date="2018" name="Sci. Data">
        <title>The draft genome sequence of cork oak.</title>
        <authorList>
            <person name="Ramos A.M."/>
            <person name="Usie A."/>
            <person name="Barbosa P."/>
            <person name="Barros P.M."/>
            <person name="Capote T."/>
            <person name="Chaves I."/>
            <person name="Simoes F."/>
            <person name="Abreu I."/>
            <person name="Carrasquinho I."/>
            <person name="Faro C."/>
            <person name="Guimaraes J.B."/>
            <person name="Mendonca D."/>
            <person name="Nobrega F."/>
            <person name="Rodrigues L."/>
            <person name="Saibo N.J.M."/>
            <person name="Varela M.C."/>
            <person name="Egas C."/>
            <person name="Matos J."/>
            <person name="Miguel C.M."/>
            <person name="Oliveira M.M."/>
            <person name="Ricardo C.P."/>
            <person name="Goncalves S."/>
        </authorList>
    </citation>
    <scope>NUCLEOTIDE SEQUENCE [LARGE SCALE GENOMIC DNA]</scope>
    <source>
        <strain evidence="2">cv. HL8</strain>
    </source>
</reference>